<evidence type="ECO:0000256" key="2">
    <source>
        <dbReference type="SAM" id="Phobius"/>
    </source>
</evidence>
<feature type="compositionally biased region" description="Basic and acidic residues" evidence="1">
    <location>
        <begin position="46"/>
        <end position="71"/>
    </location>
</feature>
<protein>
    <submittedName>
        <fullName evidence="5">Zinc-ribbon domain-containing protein</fullName>
    </submittedName>
</protein>
<reference evidence="5" key="1">
    <citation type="submission" date="2024-06" db="EMBL/GenBank/DDBJ databases">
        <authorList>
            <person name="Fan A."/>
            <person name="Zhang F.Y."/>
            <person name="Zhang L."/>
        </authorList>
    </citation>
    <scope>NUCLEOTIDE SEQUENCE</scope>
    <source>
        <strain evidence="5">Y61</strain>
    </source>
</reference>
<feature type="region of interest" description="Disordered" evidence="1">
    <location>
        <begin position="24"/>
        <end position="90"/>
    </location>
</feature>
<gene>
    <name evidence="5" type="ORF">ABNN70_07025</name>
</gene>
<dbReference type="AlphaFoldDB" id="A0AAU8IIV6"/>
<dbReference type="EMBL" id="CP159510">
    <property type="protein sequence ID" value="XCJ18185.1"/>
    <property type="molecule type" value="Genomic_DNA"/>
</dbReference>
<evidence type="ECO:0000259" key="3">
    <source>
        <dbReference type="Pfam" id="PF13240"/>
    </source>
</evidence>
<evidence type="ECO:0000259" key="4">
    <source>
        <dbReference type="Pfam" id="PF22813"/>
    </source>
</evidence>
<keyword evidence="2" id="KW-0472">Membrane</keyword>
<dbReference type="InterPro" id="IPR026870">
    <property type="entry name" value="Zinc_ribbon_dom"/>
</dbReference>
<sequence>MYCKHCGAPLLDGAKFCGTCGAPVPPADGKEQGNDRETEPPVSSAVHEDAPDASAEKVHEDQHASEHEERQMVAVPPRDAAVESADTVTERRPATGKSWIHRKAIMIPLVSLIIIFAGLYFTGKYLTDPVRTVDAFEQAVEDQNIDKLKGMIYTYEDVKMTDTQVKAMLAWFKNDPDTYSDIVQSLENTAHAANHVRYGHTPYYLHKAGKQYLLFDHYQIATELIYPEVTTNLKNMVIGITGAGKGKTAEKAESNSPQTIKLDGVIPGIYTFYGHSDAMDQTKKRH</sequence>
<feature type="domain" description="Zinc-ribbon" evidence="3">
    <location>
        <begin position="2"/>
        <end position="24"/>
    </location>
</feature>
<dbReference type="InterPro" id="IPR054529">
    <property type="entry name" value="TcaA_2nd"/>
</dbReference>
<dbReference type="PANTHER" id="PTHR40038:SF1">
    <property type="entry name" value="MEMBRANE-ASSOCIATED PROTEIN TCAA"/>
    <property type="match status" value="1"/>
</dbReference>
<feature type="transmembrane region" description="Helical" evidence="2">
    <location>
        <begin position="104"/>
        <end position="123"/>
    </location>
</feature>
<dbReference type="PANTHER" id="PTHR40038">
    <property type="entry name" value="MEMBRANE-ASSOCIATED PROTEIN TCAA"/>
    <property type="match status" value="1"/>
</dbReference>
<dbReference type="Pfam" id="PF22813">
    <property type="entry name" value="TcaA_2nd"/>
    <property type="match status" value="1"/>
</dbReference>
<dbReference type="RefSeq" id="WP_353949257.1">
    <property type="nucleotide sequence ID" value="NZ_CP159510.1"/>
</dbReference>
<dbReference type="Pfam" id="PF13240">
    <property type="entry name" value="Zn_Ribbon_1"/>
    <property type="match status" value="1"/>
</dbReference>
<accession>A0AAU8IIV6</accession>
<keyword evidence="2" id="KW-1133">Transmembrane helix</keyword>
<feature type="domain" description="TcaA second" evidence="4">
    <location>
        <begin position="129"/>
        <end position="221"/>
    </location>
</feature>
<keyword evidence="2" id="KW-0812">Transmembrane</keyword>
<proteinExistence type="predicted"/>
<organism evidence="5">
    <name type="scientific">Sporolactobacillus sp. Y61</name>
    <dbReference type="NCBI Taxonomy" id="3160863"/>
    <lineage>
        <taxon>Bacteria</taxon>
        <taxon>Bacillati</taxon>
        <taxon>Bacillota</taxon>
        <taxon>Bacilli</taxon>
        <taxon>Bacillales</taxon>
        <taxon>Sporolactobacillaceae</taxon>
        <taxon>Sporolactobacillus</taxon>
    </lineage>
</organism>
<evidence type="ECO:0000256" key="1">
    <source>
        <dbReference type="SAM" id="MobiDB-lite"/>
    </source>
</evidence>
<feature type="compositionally biased region" description="Basic and acidic residues" evidence="1">
    <location>
        <begin position="28"/>
        <end position="39"/>
    </location>
</feature>
<name>A0AAU8IIV6_9BACL</name>
<evidence type="ECO:0000313" key="5">
    <source>
        <dbReference type="EMBL" id="XCJ18185.1"/>
    </source>
</evidence>